<dbReference type="Pfam" id="PF00514">
    <property type="entry name" value="Arm"/>
    <property type="match status" value="1"/>
</dbReference>
<dbReference type="Proteomes" id="UP000472265">
    <property type="component" value="Chromosome 19"/>
</dbReference>
<name>A0A671YSG6_SPAAU</name>
<feature type="region of interest" description="Disordered" evidence="2">
    <location>
        <begin position="388"/>
        <end position="474"/>
    </location>
</feature>
<dbReference type="PANTHER" id="PTHR46241:SF1">
    <property type="entry name" value="OUTER DYNEIN ARM-DOCKING COMPLEX SUBUNIT 2"/>
    <property type="match status" value="1"/>
</dbReference>
<dbReference type="InterPro" id="IPR011989">
    <property type="entry name" value="ARM-like"/>
</dbReference>
<dbReference type="FunCoup" id="A0A671YSG6">
    <property type="interactions" value="584"/>
</dbReference>
<dbReference type="PANTHER" id="PTHR46241">
    <property type="entry name" value="ARMADILLO REPEAT-CONTAINING PROTEIN 4 ARMC4"/>
    <property type="match status" value="1"/>
</dbReference>
<feature type="repeat" description="ARM" evidence="1">
    <location>
        <begin position="905"/>
        <end position="947"/>
    </location>
</feature>
<reference evidence="3" key="3">
    <citation type="submission" date="2025-09" db="UniProtKB">
        <authorList>
            <consortium name="Ensembl"/>
        </authorList>
    </citation>
    <scope>IDENTIFICATION</scope>
</reference>
<accession>A0A671YSG6</accession>
<evidence type="ECO:0000256" key="2">
    <source>
        <dbReference type="SAM" id="MobiDB-lite"/>
    </source>
</evidence>
<reference evidence="3" key="1">
    <citation type="submission" date="2021-04" db="EMBL/GenBank/DDBJ databases">
        <authorList>
            <consortium name="Wellcome Sanger Institute Data Sharing"/>
        </authorList>
    </citation>
    <scope>NUCLEOTIDE SEQUENCE [LARGE SCALE GENOMIC DNA]</scope>
</reference>
<feature type="compositionally biased region" description="Basic and acidic residues" evidence="2">
    <location>
        <begin position="391"/>
        <end position="411"/>
    </location>
</feature>
<feature type="compositionally biased region" description="Basic and acidic residues" evidence="2">
    <location>
        <begin position="349"/>
        <end position="360"/>
    </location>
</feature>
<evidence type="ECO:0000256" key="1">
    <source>
        <dbReference type="PROSITE-ProRule" id="PRU00259"/>
    </source>
</evidence>
<sequence>MGVSLSRAAQWTTASSGTGKLELTPMNTSLLKEILCFVEQFSSQHPQEAEHVFKEPLQWSTTLVASDFKTDYDISDSDVRSHEKDSEGRPLLQLSPPTVYVRSFSQLSKFVHLADDKKLEELRACLEENRQPVVNILGPSFASLLEKEGANTDELSLIGEGEDEDQGRDSEVKVRLFLLLQNLDTQLLSKCLKEISEQVRLDPTAAKNEVELLRRFCSEGETRALKSVRYTSDYEFSNGCRAPPWRQVHGEMCYLVIEPCDTETLYVTCSTAGAFLNGGIKQDGEESGYEGTSIMYQDLVTLLNSRSPHFAENINKQDFAVQELPSTQKIQHVESVDAEEQGQPQRSCEQQEKNVHEKAGQQHTPNKAGGKKKYEPYTRWKNLGLVSPCGKAEEKNPSKSSGKERSGEMQKKKLGAKSKMKAEFSVSSLPGRLSSQKIRNPAGAVPADVFSESSSESEEEEEQPERRPESNTDLPSEYWQIQKLVKYLKGGDQTATVLTLCAMMDFNLMQETCQLAIRDVGGLEVLINLLDTDEVKCKIGSLKILRKISHNVQIRRTIVDMGGLRSIVKILDSPDKDLKALAAETIANVARFRRARRTVRQYGGIKKLVKLLECVPNLANLTANQVKDVEVARCGALALWSCSKSTKNKEAIRKAEGIPLLGCLLKSPHENMLIPVVGTLQECASEESYRIAIQKEGMIRDLVKNLSSDNDELQMHCASAIFKCAEDQQTRVLVHKYKGLQPLVSLLSKAGNKQLLAAATGAIWKCSISVENVAKLQEYKALDTLVGLLTDQPEEVLVNVVGALGEFAQIPANKATIRKCGGIKLLVNLLTGTNQALLVNVTKAVGACATDKDNMAIIDQLDGVRLVWSLLKNPSADVQSSAAWALCPCIENAKDAGEMVRSLVGGLELIVNLLKSANNEVLASICAAISKIAKDKENLAVLTDHGVVPLLAKLTNTTDDRLRRHLAEAISHCCMWGSNRASFGEAGAVASLVRYLKSKERPVHQSTAMALYQLSKDPNNCITMHGKGVVKDQQGCDIAAQKPGKRSRWSSNTPCKPAAARCLPLIHFIGSEDEMLQEASAGCVRNIRLLALANTKARLFH</sequence>
<evidence type="ECO:0000313" key="3">
    <source>
        <dbReference type="Ensembl" id="ENSSAUP00010064159.1"/>
    </source>
</evidence>
<protein>
    <submittedName>
        <fullName evidence="3">Outer dynein arm docking complex subunit 2</fullName>
    </submittedName>
</protein>
<dbReference type="SUPFAM" id="SSF48371">
    <property type="entry name" value="ARM repeat"/>
    <property type="match status" value="2"/>
</dbReference>
<gene>
    <name evidence="3" type="primary">ODAD2</name>
    <name evidence="3" type="synonym">odad2</name>
</gene>
<dbReference type="InterPro" id="IPR016024">
    <property type="entry name" value="ARM-type_fold"/>
</dbReference>
<dbReference type="InParanoid" id="A0A671YSG6"/>
<feature type="region of interest" description="Disordered" evidence="2">
    <location>
        <begin position="334"/>
        <end position="376"/>
    </location>
</feature>
<dbReference type="InterPro" id="IPR000225">
    <property type="entry name" value="Armadillo"/>
</dbReference>
<evidence type="ECO:0000313" key="4">
    <source>
        <dbReference type="Proteomes" id="UP000472265"/>
    </source>
</evidence>
<dbReference type="PROSITE" id="PS50176">
    <property type="entry name" value="ARM_REPEAT"/>
    <property type="match status" value="2"/>
</dbReference>
<dbReference type="GeneTree" id="ENSGT00940000156625"/>
<keyword evidence="4" id="KW-1185">Reference proteome</keyword>
<dbReference type="SMART" id="SM00185">
    <property type="entry name" value="ARM"/>
    <property type="match status" value="12"/>
</dbReference>
<feature type="compositionally biased region" description="Polar residues" evidence="2">
    <location>
        <begin position="425"/>
        <end position="438"/>
    </location>
</feature>
<dbReference type="GO" id="GO:0061371">
    <property type="term" value="P:determination of heart left/right asymmetry"/>
    <property type="evidence" value="ECO:0007669"/>
    <property type="project" value="Ensembl"/>
</dbReference>
<dbReference type="AlphaFoldDB" id="A0A671YSG6"/>
<feature type="repeat" description="ARM" evidence="1">
    <location>
        <begin position="562"/>
        <end position="604"/>
    </location>
</feature>
<reference evidence="3" key="2">
    <citation type="submission" date="2025-08" db="UniProtKB">
        <authorList>
            <consortium name="Ensembl"/>
        </authorList>
    </citation>
    <scope>IDENTIFICATION</scope>
</reference>
<dbReference type="Gene3D" id="1.25.10.10">
    <property type="entry name" value="Leucine-rich Repeat Variant"/>
    <property type="match status" value="3"/>
</dbReference>
<proteinExistence type="predicted"/>
<organism evidence="3 4">
    <name type="scientific">Sparus aurata</name>
    <name type="common">Gilthead sea bream</name>
    <dbReference type="NCBI Taxonomy" id="8175"/>
    <lineage>
        <taxon>Eukaryota</taxon>
        <taxon>Metazoa</taxon>
        <taxon>Chordata</taxon>
        <taxon>Craniata</taxon>
        <taxon>Vertebrata</taxon>
        <taxon>Euteleostomi</taxon>
        <taxon>Actinopterygii</taxon>
        <taxon>Neopterygii</taxon>
        <taxon>Teleostei</taxon>
        <taxon>Neoteleostei</taxon>
        <taxon>Acanthomorphata</taxon>
        <taxon>Eupercaria</taxon>
        <taxon>Spariformes</taxon>
        <taxon>Sparidae</taxon>
        <taxon>Sparus</taxon>
    </lineage>
</organism>
<dbReference type="Ensembl" id="ENSSAUT00010067222.1">
    <property type="protein sequence ID" value="ENSSAUP00010064159.1"/>
    <property type="gene ID" value="ENSSAUG00010025748.1"/>
</dbReference>